<accession>A0A1W6JWQ5</accession>
<dbReference type="KEGG" id="aman:B6F84_00600"/>
<keyword evidence="2" id="KW-1185">Reference proteome</keyword>
<organism evidence="1 2">
    <name type="scientific">Acidianus manzaensis</name>
    <dbReference type="NCBI Taxonomy" id="282676"/>
    <lineage>
        <taxon>Archaea</taxon>
        <taxon>Thermoproteota</taxon>
        <taxon>Thermoprotei</taxon>
        <taxon>Sulfolobales</taxon>
        <taxon>Sulfolobaceae</taxon>
        <taxon>Acidianus</taxon>
    </lineage>
</organism>
<protein>
    <submittedName>
        <fullName evidence="1">Uncharacterized protein</fullName>
    </submittedName>
</protein>
<proteinExistence type="predicted"/>
<evidence type="ECO:0000313" key="1">
    <source>
        <dbReference type="EMBL" id="ARM74670.1"/>
    </source>
</evidence>
<sequence length="67" mass="7540">MKKVEENNNNGTVILSWKLYVTPDGNEEEYYINLISLNGTKALCKSSSELKEGENVMINGQLCEKIT</sequence>
<dbReference type="EMBL" id="CP020477">
    <property type="protein sequence ID" value="ARM74670.1"/>
    <property type="molecule type" value="Genomic_DNA"/>
</dbReference>
<name>A0A1W6JWQ5_9CREN</name>
<evidence type="ECO:0000313" key="2">
    <source>
        <dbReference type="Proteomes" id="UP000193404"/>
    </source>
</evidence>
<dbReference type="AlphaFoldDB" id="A0A1W6JWQ5"/>
<dbReference type="Proteomes" id="UP000193404">
    <property type="component" value="Chromosome"/>
</dbReference>
<reference evidence="1 2" key="1">
    <citation type="submission" date="2017-03" db="EMBL/GenBank/DDBJ databases">
        <title>Sulfur activation and transportation mechanism of thermophilic Archaea Acidianus manzaensis YN-25.</title>
        <authorList>
            <person name="Ma Y."/>
            <person name="Yang Y."/>
            <person name="Xia J."/>
        </authorList>
    </citation>
    <scope>NUCLEOTIDE SEQUENCE [LARGE SCALE GENOMIC DNA]</scope>
    <source>
        <strain evidence="1 2">YN-25</strain>
    </source>
</reference>
<gene>
    <name evidence="1" type="ORF">B6F84_00600</name>
</gene>